<dbReference type="InterPro" id="IPR036895">
    <property type="entry name" value="Uracil-DNA_glycosylase-like_sf"/>
</dbReference>
<name>A0ABS2GTW1_9BURK</name>
<evidence type="ECO:0000256" key="7">
    <source>
        <dbReference type="ARBA" id="ARBA00022763"/>
    </source>
</evidence>
<evidence type="ECO:0000256" key="1">
    <source>
        <dbReference type="ARBA" id="ARBA00001400"/>
    </source>
</evidence>
<evidence type="ECO:0000256" key="10">
    <source>
        <dbReference type="ARBA" id="ARBA00023014"/>
    </source>
</evidence>
<evidence type="ECO:0000259" key="13">
    <source>
        <dbReference type="SMART" id="SM00986"/>
    </source>
</evidence>
<evidence type="ECO:0000256" key="3">
    <source>
        <dbReference type="ARBA" id="ARBA00012030"/>
    </source>
</evidence>
<proteinExistence type="inferred from homology"/>
<keyword evidence="8" id="KW-0378">Hydrolase</keyword>
<feature type="region of interest" description="Disordered" evidence="12">
    <location>
        <begin position="22"/>
        <end position="92"/>
    </location>
</feature>
<keyword evidence="7" id="KW-0227">DNA damage</keyword>
<evidence type="ECO:0000313" key="14">
    <source>
        <dbReference type="EMBL" id="MBM6928337.1"/>
    </source>
</evidence>
<dbReference type="NCBIfam" id="TIGR00758">
    <property type="entry name" value="UDG_fam4"/>
    <property type="match status" value="1"/>
</dbReference>
<evidence type="ECO:0000256" key="9">
    <source>
        <dbReference type="ARBA" id="ARBA00023004"/>
    </source>
</evidence>
<keyword evidence="6" id="KW-0479">Metal-binding</keyword>
<dbReference type="InterPro" id="IPR005122">
    <property type="entry name" value="Uracil-DNA_glycosylase-like"/>
</dbReference>
<comment type="caution">
    <text evidence="14">The sequence shown here is derived from an EMBL/GenBank/DDBJ whole genome shotgun (WGS) entry which is preliminary data.</text>
</comment>
<dbReference type="SMART" id="SM00986">
    <property type="entry name" value="UDG"/>
    <property type="match status" value="1"/>
</dbReference>
<evidence type="ECO:0000313" key="15">
    <source>
        <dbReference type="Proteomes" id="UP000777002"/>
    </source>
</evidence>
<evidence type="ECO:0000256" key="12">
    <source>
        <dbReference type="SAM" id="MobiDB-lite"/>
    </source>
</evidence>
<evidence type="ECO:0000256" key="5">
    <source>
        <dbReference type="ARBA" id="ARBA00022485"/>
    </source>
</evidence>
<gene>
    <name evidence="14" type="ORF">H5985_03535</name>
</gene>
<dbReference type="SMART" id="SM00987">
    <property type="entry name" value="UreE_C"/>
    <property type="match status" value="1"/>
</dbReference>
<dbReference type="Gene3D" id="3.40.470.10">
    <property type="entry name" value="Uracil-DNA glycosylase-like domain"/>
    <property type="match status" value="1"/>
</dbReference>
<dbReference type="SUPFAM" id="SSF52141">
    <property type="entry name" value="Uracil-DNA glycosylase-like"/>
    <property type="match status" value="1"/>
</dbReference>
<dbReference type="EC" id="3.2.2.27" evidence="3"/>
<keyword evidence="15" id="KW-1185">Reference proteome</keyword>
<dbReference type="PANTHER" id="PTHR33693:SF1">
    <property type="entry name" value="TYPE-4 URACIL-DNA GLYCOSYLASE"/>
    <property type="match status" value="1"/>
</dbReference>
<keyword evidence="5" id="KW-0004">4Fe-4S</keyword>
<evidence type="ECO:0000256" key="8">
    <source>
        <dbReference type="ARBA" id="ARBA00022801"/>
    </source>
</evidence>
<sequence>MATYSQETARLWMAMDIGPLWIGRDDDDPLSPASIAADSTKNEVREPQSQTVEQTAVAKPQPPSFSLEQTPSAAEKPKRGTAGSISPEYHHQKSYELKPIRRTFADPGIVEVDSDLLTQAQTADWQTLESLVARCTACRALSQSRLSTVFGTAQRTAKMVIVGEAPGRDEDLQGKPFVGKSGELLENILKAMGLRRGSDVAIINVLKCRPPNNRDPHDNEIAACATFLIRQLELIDPKVIVLSGRIASHALLKTETSTGKLRGHTHYIEVNGRQVPTVVTYHPSYLLRSPTEKIAAWRDFNLAKKLLLELS</sequence>
<evidence type="ECO:0000256" key="4">
    <source>
        <dbReference type="ARBA" id="ARBA00019403"/>
    </source>
</evidence>
<dbReference type="RefSeq" id="WP_205049930.1">
    <property type="nucleotide sequence ID" value="NZ_JACJKX010000004.1"/>
</dbReference>
<dbReference type="Pfam" id="PF03167">
    <property type="entry name" value="UDG"/>
    <property type="match status" value="1"/>
</dbReference>
<keyword evidence="10" id="KW-0411">Iron-sulfur</keyword>
<accession>A0ABS2GTW1</accession>
<organism evidence="14 15">
    <name type="scientific">Parasutterella secunda</name>
    <dbReference type="NCBI Taxonomy" id="626947"/>
    <lineage>
        <taxon>Bacteria</taxon>
        <taxon>Pseudomonadati</taxon>
        <taxon>Pseudomonadota</taxon>
        <taxon>Betaproteobacteria</taxon>
        <taxon>Burkholderiales</taxon>
        <taxon>Sutterellaceae</taxon>
        <taxon>Parasutterella</taxon>
    </lineage>
</organism>
<dbReference type="Proteomes" id="UP000777002">
    <property type="component" value="Unassembled WGS sequence"/>
</dbReference>
<dbReference type="PANTHER" id="PTHR33693">
    <property type="entry name" value="TYPE-5 URACIL-DNA GLYCOSYLASE"/>
    <property type="match status" value="1"/>
</dbReference>
<keyword evidence="11" id="KW-0234">DNA repair</keyword>
<comment type="catalytic activity">
    <reaction evidence="1">
        <text>Hydrolyzes single-stranded DNA or mismatched double-stranded DNA and polynucleotides, releasing free uracil.</text>
        <dbReference type="EC" id="3.2.2.27"/>
    </reaction>
</comment>
<dbReference type="EMBL" id="JACJKX010000004">
    <property type="protein sequence ID" value="MBM6928337.1"/>
    <property type="molecule type" value="Genomic_DNA"/>
</dbReference>
<evidence type="ECO:0000256" key="6">
    <source>
        <dbReference type="ARBA" id="ARBA00022723"/>
    </source>
</evidence>
<dbReference type="CDD" id="cd10030">
    <property type="entry name" value="UDG-F4_TTUDGA_SPO1dp_like"/>
    <property type="match status" value="1"/>
</dbReference>
<dbReference type="InterPro" id="IPR005273">
    <property type="entry name" value="Ura-DNA_glyco_family4"/>
</dbReference>
<evidence type="ECO:0000256" key="11">
    <source>
        <dbReference type="ARBA" id="ARBA00023204"/>
    </source>
</evidence>
<dbReference type="InterPro" id="IPR051536">
    <property type="entry name" value="UDG_Type-4/5"/>
</dbReference>
<feature type="domain" description="Uracil-DNA glycosylase-like" evidence="13">
    <location>
        <begin position="150"/>
        <end position="301"/>
    </location>
</feature>
<keyword evidence="9" id="KW-0408">Iron</keyword>
<evidence type="ECO:0000256" key="2">
    <source>
        <dbReference type="ARBA" id="ARBA00006521"/>
    </source>
</evidence>
<comment type="similarity">
    <text evidence="2">Belongs to the uracil-DNA glycosylase (UDG) superfamily. Type 4 (UDGa) family.</text>
</comment>
<reference evidence="14 15" key="1">
    <citation type="journal article" date="2021" name="Sci. Rep.">
        <title>The distribution of antibiotic resistance genes in chicken gut microbiota commensals.</title>
        <authorList>
            <person name="Juricova H."/>
            <person name="Matiasovicova J."/>
            <person name="Kubasova T."/>
            <person name="Cejkova D."/>
            <person name="Rychlik I."/>
        </authorList>
    </citation>
    <scope>NUCLEOTIDE SEQUENCE [LARGE SCALE GENOMIC DNA]</scope>
    <source>
        <strain evidence="14 15">An562</strain>
    </source>
</reference>
<protein>
    <recommendedName>
        <fullName evidence="4">Type-4 uracil-DNA glycosylase</fullName>
        <ecNumber evidence="3">3.2.2.27</ecNumber>
    </recommendedName>
</protein>